<feature type="compositionally biased region" description="Basic and acidic residues" evidence="1">
    <location>
        <begin position="29"/>
        <end position="42"/>
    </location>
</feature>
<evidence type="ECO:0000313" key="3">
    <source>
        <dbReference type="Proteomes" id="UP000199048"/>
    </source>
</evidence>
<name>A0A1I4VES6_9HYPH</name>
<keyword evidence="2" id="KW-0547">Nucleotide-binding</keyword>
<evidence type="ECO:0000256" key="1">
    <source>
        <dbReference type="SAM" id="MobiDB-lite"/>
    </source>
</evidence>
<dbReference type="AlphaFoldDB" id="A0A1I4VES6"/>
<keyword evidence="2" id="KW-0347">Helicase</keyword>
<protein>
    <submittedName>
        <fullName evidence="2">Plasmid and phage replicative helicase</fullName>
    </submittedName>
</protein>
<organism evidence="2 3">
    <name type="scientific">Methylobacterium pseudosasicola</name>
    <dbReference type="NCBI Taxonomy" id="582667"/>
    <lineage>
        <taxon>Bacteria</taxon>
        <taxon>Pseudomonadati</taxon>
        <taxon>Pseudomonadota</taxon>
        <taxon>Alphaproteobacteria</taxon>
        <taxon>Hyphomicrobiales</taxon>
        <taxon>Methylobacteriaceae</taxon>
        <taxon>Methylobacterium</taxon>
    </lineage>
</organism>
<sequence>MDKRDPFDEMEEALGPERHRHSYYDEPPWADHDPSPGSEAKRTRIRATPFVYRDPATIPPRDWVYGRHLIRRFLSTTVAPGAVGKSSLVLVEAIAMVTGRPLLGVSVPKPLRVWVANLEDPLEETERRVAAICLHYGIDARELEGRLFLDSGRTAEIIIATRQRDGVKIAEPVIKDLTASMVENDIDHMVVDPFVSSHRVTENANDEIDIVAKAWNRVAEAANVSIELVHHVRKGQGGQGEYTVEDGRGAGALLAAARSARVLNHMTKDQAEKAGIPTNRGFFRVDNGKANLAPPPDKSDWFQLVSVSLGNGPPGILDYGDHVAVVEPWEWPDPFEGVGADDLRAAQSEVAGTIAAGARWRLNVQSPDWVGIPIARALKLNHDDKGHRSRISRMLKVWIETGMFAVVEGKDGKGKPRDYVEVGQHA</sequence>
<gene>
    <name evidence="2" type="ORF">SAMN05192568_10978</name>
</gene>
<evidence type="ECO:0000313" key="2">
    <source>
        <dbReference type="EMBL" id="SFM99695.1"/>
    </source>
</evidence>
<dbReference type="Pfam" id="PF13481">
    <property type="entry name" value="AAA_25"/>
    <property type="match status" value="1"/>
</dbReference>
<dbReference type="RefSeq" id="WP_244537439.1">
    <property type="nucleotide sequence ID" value="NZ_FOTK01000097.1"/>
</dbReference>
<dbReference type="STRING" id="582667.SAMN05192568_10978"/>
<dbReference type="EMBL" id="FOTK01000097">
    <property type="protein sequence ID" value="SFM99695.1"/>
    <property type="molecule type" value="Genomic_DNA"/>
</dbReference>
<dbReference type="GO" id="GO:0004386">
    <property type="term" value="F:helicase activity"/>
    <property type="evidence" value="ECO:0007669"/>
    <property type="project" value="UniProtKB-KW"/>
</dbReference>
<keyword evidence="2" id="KW-0067">ATP-binding</keyword>
<feature type="region of interest" description="Disordered" evidence="1">
    <location>
        <begin position="1"/>
        <end position="43"/>
    </location>
</feature>
<dbReference type="Gene3D" id="3.40.50.300">
    <property type="entry name" value="P-loop containing nucleotide triphosphate hydrolases"/>
    <property type="match status" value="1"/>
</dbReference>
<dbReference type="Proteomes" id="UP000199048">
    <property type="component" value="Unassembled WGS sequence"/>
</dbReference>
<keyword evidence="2" id="KW-0378">Hydrolase</keyword>
<keyword evidence="3" id="KW-1185">Reference proteome</keyword>
<dbReference type="SUPFAM" id="SSF52540">
    <property type="entry name" value="P-loop containing nucleoside triphosphate hydrolases"/>
    <property type="match status" value="1"/>
</dbReference>
<dbReference type="InterPro" id="IPR027417">
    <property type="entry name" value="P-loop_NTPase"/>
</dbReference>
<reference evidence="3" key="1">
    <citation type="submission" date="2016-10" db="EMBL/GenBank/DDBJ databases">
        <authorList>
            <person name="Varghese N."/>
            <person name="Submissions S."/>
        </authorList>
    </citation>
    <scope>NUCLEOTIDE SEQUENCE [LARGE SCALE GENOMIC DNA]</scope>
    <source>
        <strain evidence="3">BL36</strain>
    </source>
</reference>
<accession>A0A1I4VES6</accession>
<proteinExistence type="predicted"/>